<dbReference type="InterPro" id="IPR008984">
    <property type="entry name" value="SMAD_FHA_dom_sf"/>
</dbReference>
<accession>A0A0F9VL71</accession>
<dbReference type="SUPFAM" id="SSF49879">
    <property type="entry name" value="SMAD/FHA domain"/>
    <property type="match status" value="1"/>
</dbReference>
<dbReference type="EMBL" id="LAZR01000039">
    <property type="protein sequence ID" value="KKO00628.1"/>
    <property type="molecule type" value="Genomic_DNA"/>
</dbReference>
<name>A0A0F9VL71_9ZZZZ</name>
<dbReference type="CDD" id="cd00060">
    <property type="entry name" value="FHA"/>
    <property type="match status" value="1"/>
</dbReference>
<evidence type="ECO:0000259" key="1">
    <source>
        <dbReference type="PROSITE" id="PS50006"/>
    </source>
</evidence>
<sequence>MQNDMPIDVTQFIQSPQLGEGEGDLPRLLAVTGPLVGASFVIATETATIGRDATNSIQLSAAGVSRQHCTIIREQDGGLSIVDEHSTNGTIVNGRRLKGAASRRLHHGDTIEICESTFFFLNAQAAAAAAEAEISIDLGAASKEAHSFLKDCSDILSLSKARRKK</sequence>
<proteinExistence type="predicted"/>
<evidence type="ECO:0000313" key="2">
    <source>
        <dbReference type="EMBL" id="KKO00628.1"/>
    </source>
</evidence>
<comment type="caution">
    <text evidence="2">The sequence shown here is derived from an EMBL/GenBank/DDBJ whole genome shotgun (WGS) entry which is preliminary data.</text>
</comment>
<dbReference type="AlphaFoldDB" id="A0A0F9VL71"/>
<organism evidence="2">
    <name type="scientific">marine sediment metagenome</name>
    <dbReference type="NCBI Taxonomy" id="412755"/>
    <lineage>
        <taxon>unclassified sequences</taxon>
        <taxon>metagenomes</taxon>
        <taxon>ecological metagenomes</taxon>
    </lineage>
</organism>
<protein>
    <recommendedName>
        <fullName evidence="1">FHA domain-containing protein</fullName>
    </recommendedName>
</protein>
<dbReference type="Pfam" id="PF00498">
    <property type="entry name" value="FHA"/>
    <property type="match status" value="1"/>
</dbReference>
<feature type="domain" description="FHA" evidence="1">
    <location>
        <begin position="47"/>
        <end position="97"/>
    </location>
</feature>
<dbReference type="PROSITE" id="PS50006">
    <property type="entry name" value="FHA_DOMAIN"/>
    <property type="match status" value="1"/>
</dbReference>
<reference evidence="2" key="1">
    <citation type="journal article" date="2015" name="Nature">
        <title>Complex archaea that bridge the gap between prokaryotes and eukaryotes.</title>
        <authorList>
            <person name="Spang A."/>
            <person name="Saw J.H."/>
            <person name="Jorgensen S.L."/>
            <person name="Zaremba-Niedzwiedzka K."/>
            <person name="Martijn J."/>
            <person name="Lind A.E."/>
            <person name="van Eijk R."/>
            <person name="Schleper C."/>
            <person name="Guy L."/>
            <person name="Ettema T.J."/>
        </authorList>
    </citation>
    <scope>NUCLEOTIDE SEQUENCE</scope>
</reference>
<dbReference type="InterPro" id="IPR050923">
    <property type="entry name" value="Cell_Proc_Reg/RNA_Proc"/>
</dbReference>
<gene>
    <name evidence="2" type="ORF">LCGC14_0124010</name>
</gene>
<dbReference type="SMART" id="SM00240">
    <property type="entry name" value="FHA"/>
    <property type="match status" value="1"/>
</dbReference>
<dbReference type="PANTHER" id="PTHR23308">
    <property type="entry name" value="NUCLEAR INHIBITOR OF PROTEIN PHOSPHATASE-1"/>
    <property type="match status" value="1"/>
</dbReference>
<dbReference type="InterPro" id="IPR000253">
    <property type="entry name" value="FHA_dom"/>
</dbReference>
<dbReference type="Gene3D" id="2.60.200.20">
    <property type="match status" value="1"/>
</dbReference>